<evidence type="ECO:0000313" key="9">
    <source>
        <dbReference type="Proteomes" id="UP000295706"/>
    </source>
</evidence>
<dbReference type="InterPro" id="IPR051906">
    <property type="entry name" value="TolC-like"/>
</dbReference>
<dbReference type="AlphaFoldDB" id="A0A4R4KBU6"/>
<dbReference type="GO" id="GO:1990281">
    <property type="term" value="C:efflux pump complex"/>
    <property type="evidence" value="ECO:0007669"/>
    <property type="project" value="TreeGrafter"/>
</dbReference>
<keyword evidence="3" id="KW-0813">Transport</keyword>
<evidence type="ECO:0000256" key="1">
    <source>
        <dbReference type="ARBA" id="ARBA00004442"/>
    </source>
</evidence>
<evidence type="ECO:0000256" key="4">
    <source>
        <dbReference type="ARBA" id="ARBA00022452"/>
    </source>
</evidence>
<dbReference type="EMBL" id="SMJU01000008">
    <property type="protein sequence ID" value="TDB64242.1"/>
    <property type="molecule type" value="Genomic_DNA"/>
</dbReference>
<dbReference type="PANTHER" id="PTHR30026">
    <property type="entry name" value="OUTER MEMBRANE PROTEIN TOLC"/>
    <property type="match status" value="1"/>
</dbReference>
<reference evidence="8 9" key="1">
    <citation type="submission" date="2019-02" db="EMBL/GenBank/DDBJ databases">
        <title>Arundinibacter roseus gen. nov., sp. nov., a new member of the family Cytophagaceae.</title>
        <authorList>
            <person name="Szuroczki S."/>
            <person name="Khayer B."/>
            <person name="Sproer C."/>
            <person name="Toumi M."/>
            <person name="Szabo A."/>
            <person name="Felfoldi T."/>
            <person name="Schumann P."/>
            <person name="Toth E."/>
        </authorList>
    </citation>
    <scope>NUCLEOTIDE SEQUENCE [LARGE SCALE GENOMIC DNA]</scope>
    <source>
        <strain evidence="8 9">DMA-k-7a</strain>
    </source>
</reference>
<keyword evidence="7" id="KW-0998">Cell outer membrane</keyword>
<evidence type="ECO:0000256" key="6">
    <source>
        <dbReference type="ARBA" id="ARBA00023136"/>
    </source>
</evidence>
<sequence>MLAGSLILTVLPAVAQQSIGLKECVELLTKNNLTYREGMLQAEAAHANWRQARSQQLPQMSLDVGQSVNLGRSIDRFTNAYIDQLYNSNYVGAGVQVPIFQGFRMQHQIRQNQLLKEASLENTSAVLNLQILNMMQAYVQVLASQALHKAAQQQVASSKEQVHRVQKQVDAGVVGGNALYDIKAQLSIDTFDEVTALNTYRMARLALFQLLNISPNDTLELQPLDVPKNVSGAAMDAETMYTEAQRLFPDIRGAELSRQSFAYQAKAIRALNLPSLNVATSLGAFYASTNANLDYFKQLNATRNGSLSLGLSIPILGRWQTGPRVESVKVQERLAQNQLDVSKLQLRQAIEQCVLDVTASAERYQVASEQFEALSASYALVESRLNAGTATLFEYSLSKANLARAQANAIRSGYEYVMNQKKLRYYQQGNWNGIL</sequence>
<dbReference type="OrthoDB" id="9811587at2"/>
<dbReference type="Pfam" id="PF02321">
    <property type="entry name" value="OEP"/>
    <property type="match status" value="2"/>
</dbReference>
<keyword evidence="6" id="KW-0472">Membrane</keyword>
<evidence type="ECO:0000256" key="3">
    <source>
        <dbReference type="ARBA" id="ARBA00022448"/>
    </source>
</evidence>
<evidence type="ECO:0000256" key="5">
    <source>
        <dbReference type="ARBA" id="ARBA00022692"/>
    </source>
</evidence>
<evidence type="ECO:0000256" key="2">
    <source>
        <dbReference type="ARBA" id="ARBA00007613"/>
    </source>
</evidence>
<comment type="subcellular location">
    <subcellularLocation>
        <location evidence="1">Cell outer membrane</location>
    </subcellularLocation>
</comment>
<protein>
    <submittedName>
        <fullName evidence="8">TolC family protein</fullName>
    </submittedName>
</protein>
<keyword evidence="4" id="KW-1134">Transmembrane beta strand</keyword>
<keyword evidence="5" id="KW-0812">Transmembrane</keyword>
<evidence type="ECO:0000313" key="8">
    <source>
        <dbReference type="EMBL" id="TDB64242.1"/>
    </source>
</evidence>
<gene>
    <name evidence="8" type="ORF">EZE20_14570</name>
</gene>
<name>A0A4R4KBU6_9BACT</name>
<comment type="similarity">
    <text evidence="2">Belongs to the outer membrane factor (OMF) (TC 1.B.17) family.</text>
</comment>
<evidence type="ECO:0000256" key="7">
    <source>
        <dbReference type="ARBA" id="ARBA00023237"/>
    </source>
</evidence>
<keyword evidence="9" id="KW-1185">Reference proteome</keyword>
<dbReference type="GO" id="GO:0015562">
    <property type="term" value="F:efflux transmembrane transporter activity"/>
    <property type="evidence" value="ECO:0007669"/>
    <property type="project" value="InterPro"/>
</dbReference>
<dbReference type="GO" id="GO:0009279">
    <property type="term" value="C:cell outer membrane"/>
    <property type="evidence" value="ECO:0007669"/>
    <property type="project" value="UniProtKB-SubCell"/>
</dbReference>
<dbReference type="Gene3D" id="1.20.1600.10">
    <property type="entry name" value="Outer membrane efflux proteins (OEP)"/>
    <property type="match status" value="1"/>
</dbReference>
<proteinExistence type="inferred from homology"/>
<dbReference type="PANTHER" id="PTHR30026:SF20">
    <property type="entry name" value="OUTER MEMBRANE PROTEIN TOLC"/>
    <property type="match status" value="1"/>
</dbReference>
<comment type="caution">
    <text evidence="8">The sequence shown here is derived from an EMBL/GenBank/DDBJ whole genome shotgun (WGS) entry which is preliminary data.</text>
</comment>
<dbReference type="Proteomes" id="UP000295706">
    <property type="component" value="Unassembled WGS sequence"/>
</dbReference>
<accession>A0A4R4KBU6</accession>
<dbReference type="GO" id="GO:0015288">
    <property type="term" value="F:porin activity"/>
    <property type="evidence" value="ECO:0007669"/>
    <property type="project" value="TreeGrafter"/>
</dbReference>
<organism evidence="8 9">
    <name type="scientific">Arundinibacter roseus</name>
    <dbReference type="NCBI Taxonomy" id="2070510"/>
    <lineage>
        <taxon>Bacteria</taxon>
        <taxon>Pseudomonadati</taxon>
        <taxon>Bacteroidota</taxon>
        <taxon>Cytophagia</taxon>
        <taxon>Cytophagales</taxon>
        <taxon>Spirosomataceae</taxon>
        <taxon>Arundinibacter</taxon>
    </lineage>
</organism>
<dbReference type="InterPro" id="IPR003423">
    <property type="entry name" value="OMP_efflux"/>
</dbReference>
<dbReference type="SUPFAM" id="SSF56954">
    <property type="entry name" value="Outer membrane efflux proteins (OEP)"/>
    <property type="match status" value="1"/>
</dbReference>